<dbReference type="Proteomes" id="UP000005426">
    <property type="component" value="Unassembled WGS sequence"/>
</dbReference>
<dbReference type="HOGENOM" id="CLU_1102916_0_0_1"/>
<accession>G9P559</accession>
<dbReference type="AlphaFoldDB" id="G9P559"/>
<feature type="region of interest" description="Disordered" evidence="1">
    <location>
        <begin position="26"/>
        <end position="61"/>
    </location>
</feature>
<proteinExistence type="predicted"/>
<feature type="compositionally biased region" description="Polar residues" evidence="1">
    <location>
        <begin position="34"/>
        <end position="46"/>
    </location>
</feature>
<comment type="caution">
    <text evidence="2">The sequence shown here is derived from an EMBL/GenBank/DDBJ whole genome shotgun (WGS) entry which is preliminary data.</text>
</comment>
<gene>
    <name evidence="2" type="ORF">TRIATDRAFT_84159</name>
</gene>
<feature type="compositionally biased region" description="Basic and acidic residues" evidence="1">
    <location>
        <begin position="48"/>
        <end position="58"/>
    </location>
</feature>
<reference evidence="2 3" key="1">
    <citation type="journal article" date="2011" name="Genome Biol.">
        <title>Comparative genome sequence analysis underscores mycoparasitism as the ancestral life style of Trichoderma.</title>
        <authorList>
            <person name="Kubicek C.P."/>
            <person name="Herrera-Estrella A."/>
            <person name="Seidl-Seiboth V."/>
            <person name="Martinez D.A."/>
            <person name="Druzhinina I.S."/>
            <person name="Thon M."/>
            <person name="Zeilinger S."/>
            <person name="Casas-Flores S."/>
            <person name="Horwitz B.A."/>
            <person name="Mukherjee P.K."/>
            <person name="Mukherjee M."/>
            <person name="Kredics L."/>
            <person name="Alcaraz L.D."/>
            <person name="Aerts A."/>
            <person name="Antal Z."/>
            <person name="Atanasova L."/>
            <person name="Cervantes-Badillo M.G."/>
            <person name="Challacombe J."/>
            <person name="Chertkov O."/>
            <person name="McCluskey K."/>
            <person name="Coulpier F."/>
            <person name="Deshpande N."/>
            <person name="von Doehren H."/>
            <person name="Ebbole D.J."/>
            <person name="Esquivel-Naranjo E.U."/>
            <person name="Fekete E."/>
            <person name="Flipphi M."/>
            <person name="Glaser F."/>
            <person name="Gomez-Rodriguez E.Y."/>
            <person name="Gruber S."/>
            <person name="Han C."/>
            <person name="Henrissat B."/>
            <person name="Hermosa R."/>
            <person name="Hernandez-Onate M."/>
            <person name="Karaffa L."/>
            <person name="Kosti I."/>
            <person name="Le Crom S."/>
            <person name="Lindquist E."/>
            <person name="Lucas S."/>
            <person name="Luebeck M."/>
            <person name="Luebeck P.S."/>
            <person name="Margeot A."/>
            <person name="Metz B."/>
            <person name="Misra M."/>
            <person name="Nevalainen H."/>
            <person name="Omann M."/>
            <person name="Packer N."/>
            <person name="Perrone G."/>
            <person name="Uresti-Rivera E.E."/>
            <person name="Salamov A."/>
            <person name="Schmoll M."/>
            <person name="Seiboth B."/>
            <person name="Shapiro H."/>
            <person name="Sukno S."/>
            <person name="Tamayo-Ramos J.A."/>
            <person name="Tisch D."/>
            <person name="Wiest A."/>
            <person name="Wilkinson H.H."/>
            <person name="Zhang M."/>
            <person name="Coutinho P.M."/>
            <person name="Kenerley C.M."/>
            <person name="Monte E."/>
            <person name="Baker S.E."/>
            <person name="Grigoriev I.V."/>
        </authorList>
    </citation>
    <scope>NUCLEOTIDE SEQUENCE [LARGE SCALE GENOMIC DNA]</scope>
    <source>
        <strain evidence="3">ATCC 20476 / IMI 206040</strain>
    </source>
</reference>
<keyword evidence="3" id="KW-1185">Reference proteome</keyword>
<sequence>MDIYATEYVFTTKYAKRELRHGEMARTDRKAGTRMSSAVNGVTSLRHSQHEEGEERELGTSMAGSVMTTSLAWKELRRRDGHLVKQMEEEEKEKRTNLHTIDVRVPLTAYLGKHSGVPRRRLKSPRILYLTGVLINRKPIYFLGLSTTWPSWAFAGNGPQLQTNVAPMSFAVYYIYYRSPTTSGALHAGHCNKAWYQISGSIDQAGGVLPGVLCAVGEDVIIVKYKSQNIRRCLPCESLIAAQPSYLGTSLS</sequence>
<organism evidence="2 3">
    <name type="scientific">Hypocrea atroviridis (strain ATCC 20476 / IMI 206040)</name>
    <name type="common">Trichoderma atroviride</name>
    <dbReference type="NCBI Taxonomy" id="452589"/>
    <lineage>
        <taxon>Eukaryota</taxon>
        <taxon>Fungi</taxon>
        <taxon>Dikarya</taxon>
        <taxon>Ascomycota</taxon>
        <taxon>Pezizomycotina</taxon>
        <taxon>Sordariomycetes</taxon>
        <taxon>Hypocreomycetidae</taxon>
        <taxon>Hypocreales</taxon>
        <taxon>Hypocreaceae</taxon>
        <taxon>Trichoderma</taxon>
    </lineage>
</organism>
<evidence type="ECO:0000313" key="2">
    <source>
        <dbReference type="EMBL" id="EHK42085.1"/>
    </source>
</evidence>
<evidence type="ECO:0000256" key="1">
    <source>
        <dbReference type="SAM" id="MobiDB-lite"/>
    </source>
</evidence>
<protein>
    <submittedName>
        <fullName evidence="2">Uncharacterized protein</fullName>
    </submittedName>
</protein>
<evidence type="ECO:0000313" key="3">
    <source>
        <dbReference type="Proteomes" id="UP000005426"/>
    </source>
</evidence>
<name>G9P559_HYPAI</name>
<dbReference type="EMBL" id="ABDG02000027">
    <property type="protein sequence ID" value="EHK42085.1"/>
    <property type="molecule type" value="Genomic_DNA"/>
</dbReference>